<evidence type="ECO:0000256" key="8">
    <source>
        <dbReference type="ARBA" id="ARBA00022777"/>
    </source>
</evidence>
<comment type="catalytic activity">
    <reaction evidence="1">
        <text>ATP + protein L-histidine = ADP + protein N-phospho-L-histidine.</text>
        <dbReference type="EC" id="2.7.13.3"/>
    </reaction>
</comment>
<dbReference type="CDD" id="cd00082">
    <property type="entry name" value="HisKA"/>
    <property type="match status" value="1"/>
</dbReference>
<dbReference type="CDD" id="cd00075">
    <property type="entry name" value="HATPase"/>
    <property type="match status" value="1"/>
</dbReference>
<dbReference type="Pfam" id="PF00672">
    <property type="entry name" value="HAMP"/>
    <property type="match status" value="1"/>
</dbReference>
<dbReference type="PRINTS" id="PR00344">
    <property type="entry name" value="BCTRLSENSOR"/>
</dbReference>
<dbReference type="GO" id="GO:0000155">
    <property type="term" value="F:phosphorelay sensor kinase activity"/>
    <property type="evidence" value="ECO:0007669"/>
    <property type="project" value="InterPro"/>
</dbReference>
<keyword evidence="10" id="KW-0472">Membrane</keyword>
<dbReference type="SMART" id="SM00388">
    <property type="entry name" value="HisKA"/>
    <property type="match status" value="1"/>
</dbReference>
<keyword evidence="9" id="KW-0067">ATP-binding</keyword>
<dbReference type="InterPro" id="IPR005467">
    <property type="entry name" value="His_kinase_dom"/>
</dbReference>
<dbReference type="Gene3D" id="3.30.565.10">
    <property type="entry name" value="Histidine kinase-like ATPase, C-terminal domain"/>
    <property type="match status" value="1"/>
</dbReference>
<dbReference type="Pfam" id="PF02518">
    <property type="entry name" value="HATPase_c"/>
    <property type="match status" value="1"/>
</dbReference>
<evidence type="ECO:0000256" key="10">
    <source>
        <dbReference type="SAM" id="Phobius"/>
    </source>
</evidence>
<dbReference type="InterPro" id="IPR003594">
    <property type="entry name" value="HATPase_dom"/>
</dbReference>
<evidence type="ECO:0000256" key="9">
    <source>
        <dbReference type="ARBA" id="ARBA00022840"/>
    </source>
</evidence>
<dbReference type="SMART" id="SM00304">
    <property type="entry name" value="HAMP"/>
    <property type="match status" value="1"/>
</dbReference>
<evidence type="ECO:0000256" key="5">
    <source>
        <dbReference type="ARBA" id="ARBA00022553"/>
    </source>
</evidence>
<dbReference type="PATRIC" id="fig|330734.3.peg.2795"/>
<dbReference type="InterPro" id="IPR004358">
    <property type="entry name" value="Sig_transdc_His_kin-like_C"/>
</dbReference>
<evidence type="ECO:0000256" key="4">
    <source>
        <dbReference type="ARBA" id="ARBA00022475"/>
    </source>
</evidence>
<dbReference type="SUPFAM" id="SSF55874">
    <property type="entry name" value="ATPase domain of HSP90 chaperone/DNA topoisomerase II/histidine kinase"/>
    <property type="match status" value="1"/>
</dbReference>
<dbReference type="InterPro" id="IPR036890">
    <property type="entry name" value="HATPase_C_sf"/>
</dbReference>
<dbReference type="SUPFAM" id="SSF47384">
    <property type="entry name" value="Homodimeric domain of signal transducing histidine kinase"/>
    <property type="match status" value="1"/>
</dbReference>
<dbReference type="Gene3D" id="1.10.8.500">
    <property type="entry name" value="HAMP domain in histidine kinase"/>
    <property type="match status" value="1"/>
</dbReference>
<protein>
    <recommendedName>
        <fullName evidence="3">histidine kinase</fullName>
        <ecNumber evidence="3">2.7.13.3</ecNumber>
    </recommendedName>
</protein>
<dbReference type="PROSITE" id="PS50885">
    <property type="entry name" value="HAMP"/>
    <property type="match status" value="1"/>
</dbReference>
<dbReference type="KEGG" id="mpq:ABA45_13340"/>
<keyword evidence="6" id="KW-0808">Transferase</keyword>
<dbReference type="STRING" id="330734.ABA45_13340"/>
<accession>A0A0H4I2N6</accession>
<dbReference type="PANTHER" id="PTHR44936">
    <property type="entry name" value="SENSOR PROTEIN CREC"/>
    <property type="match status" value="1"/>
</dbReference>
<evidence type="ECO:0000256" key="3">
    <source>
        <dbReference type="ARBA" id="ARBA00012438"/>
    </source>
</evidence>
<dbReference type="CDD" id="cd06225">
    <property type="entry name" value="HAMP"/>
    <property type="match status" value="1"/>
</dbReference>
<dbReference type="SMART" id="SM00387">
    <property type="entry name" value="HATPase_c"/>
    <property type="match status" value="1"/>
</dbReference>
<proteinExistence type="predicted"/>
<keyword evidence="14" id="KW-1185">Reference proteome</keyword>
<dbReference type="InterPro" id="IPR003661">
    <property type="entry name" value="HisK_dim/P_dom"/>
</dbReference>
<evidence type="ECO:0000256" key="7">
    <source>
        <dbReference type="ARBA" id="ARBA00022741"/>
    </source>
</evidence>
<sequence length="461" mass="49812">MKPVHSANNSGADEAAEPQRRFTVSLFWRIFLMVWLAMALTLGAGQLVSRLLVAQEQQAMTRQLGLYELGQEVLALSQNGGADAARQFLRQQGRTLGLHLILAAPEASGEPGHSRSLPASVRKRMGSHWFALEPAVIELAGSYKLIAWPRGKSAGWLTPGSLRFINAGFAVVLISLACWLIARRLSQPLKTMEATARAIAAGDKSLRVDPKVASRRDEIGALASAFNAMTAQLLDLLDRQQQLLRDISHDLRTPLARQRVAIELALDGGGDGALLNSILRQNERLEAMTEEVLTLYRLAAQGEQFACQPVAVMELLSAVLQDAAGYARERDVKCRMNASEQATHVLVLGDAGLLRRAFDNILQNALDHTPPGQALTVAATVADNRLWIEFTDSGPGASDETLAHLFEPFYRSDQSRGGQGWGLGLAIAQKAIFAHDGEVSAVNAVAGGLVVRVQLPVFVVS</sequence>
<feature type="transmembrane region" description="Helical" evidence="10">
    <location>
        <begin position="26"/>
        <end position="53"/>
    </location>
</feature>
<dbReference type="GO" id="GO:0005524">
    <property type="term" value="F:ATP binding"/>
    <property type="evidence" value="ECO:0007669"/>
    <property type="project" value="UniProtKB-KW"/>
</dbReference>
<keyword evidence="10" id="KW-0812">Transmembrane</keyword>
<reference evidence="13 14" key="1">
    <citation type="submission" date="2015-05" db="EMBL/GenBank/DDBJ databases">
        <title>Complete genome of Marinobacter psychrophilus strain 20041T isolated from sea-ice of the Canadian Basin.</title>
        <authorList>
            <person name="Song L."/>
            <person name="Ren L."/>
            <person name="Yu Y."/>
            <person name="Wang X."/>
        </authorList>
    </citation>
    <scope>NUCLEOTIDE SEQUENCE [LARGE SCALE GENOMIC DNA]</scope>
    <source>
        <strain evidence="13 14">20041</strain>
    </source>
</reference>
<evidence type="ECO:0000313" key="13">
    <source>
        <dbReference type="EMBL" id="AKO53281.1"/>
    </source>
</evidence>
<dbReference type="RefSeq" id="WP_048386868.1">
    <property type="nucleotide sequence ID" value="NZ_CP011494.1"/>
</dbReference>
<evidence type="ECO:0000256" key="6">
    <source>
        <dbReference type="ARBA" id="ARBA00022679"/>
    </source>
</evidence>
<dbReference type="PROSITE" id="PS50109">
    <property type="entry name" value="HIS_KIN"/>
    <property type="match status" value="1"/>
</dbReference>
<dbReference type="EMBL" id="CP011494">
    <property type="protein sequence ID" value="AKO53281.1"/>
    <property type="molecule type" value="Genomic_DNA"/>
</dbReference>
<evidence type="ECO:0000313" key="14">
    <source>
        <dbReference type="Proteomes" id="UP000036406"/>
    </source>
</evidence>
<comment type="subcellular location">
    <subcellularLocation>
        <location evidence="2">Cell membrane</location>
        <topology evidence="2">Multi-pass membrane protein</topology>
    </subcellularLocation>
</comment>
<dbReference type="Gene3D" id="1.10.287.130">
    <property type="match status" value="1"/>
</dbReference>
<keyword evidence="8 13" id="KW-0418">Kinase</keyword>
<feature type="transmembrane region" description="Helical" evidence="10">
    <location>
        <begin position="160"/>
        <end position="182"/>
    </location>
</feature>
<organism evidence="13 14">
    <name type="scientific">Marinobacter psychrophilus</name>
    <dbReference type="NCBI Taxonomy" id="330734"/>
    <lineage>
        <taxon>Bacteria</taxon>
        <taxon>Pseudomonadati</taxon>
        <taxon>Pseudomonadota</taxon>
        <taxon>Gammaproteobacteria</taxon>
        <taxon>Pseudomonadales</taxon>
        <taxon>Marinobacteraceae</taxon>
        <taxon>Marinobacter</taxon>
    </lineage>
</organism>
<dbReference type="InterPro" id="IPR050980">
    <property type="entry name" value="2C_sensor_his_kinase"/>
</dbReference>
<evidence type="ECO:0000259" key="11">
    <source>
        <dbReference type="PROSITE" id="PS50109"/>
    </source>
</evidence>
<dbReference type="EC" id="2.7.13.3" evidence="3"/>
<dbReference type="GO" id="GO:0005886">
    <property type="term" value="C:plasma membrane"/>
    <property type="evidence" value="ECO:0007669"/>
    <property type="project" value="UniProtKB-SubCell"/>
</dbReference>
<evidence type="ECO:0000259" key="12">
    <source>
        <dbReference type="PROSITE" id="PS50885"/>
    </source>
</evidence>
<keyword evidence="5" id="KW-0597">Phosphoprotein</keyword>
<dbReference type="InterPro" id="IPR036097">
    <property type="entry name" value="HisK_dim/P_sf"/>
</dbReference>
<keyword evidence="4" id="KW-1003">Cell membrane</keyword>
<dbReference type="SUPFAM" id="SSF158472">
    <property type="entry name" value="HAMP domain-like"/>
    <property type="match status" value="1"/>
</dbReference>
<dbReference type="InterPro" id="IPR003660">
    <property type="entry name" value="HAMP_dom"/>
</dbReference>
<dbReference type="Proteomes" id="UP000036406">
    <property type="component" value="Chromosome"/>
</dbReference>
<keyword evidence="7" id="KW-0547">Nucleotide-binding</keyword>
<keyword evidence="10" id="KW-1133">Transmembrane helix</keyword>
<dbReference type="AlphaFoldDB" id="A0A0H4I2N6"/>
<evidence type="ECO:0000256" key="2">
    <source>
        <dbReference type="ARBA" id="ARBA00004651"/>
    </source>
</evidence>
<name>A0A0H4I2N6_9GAMM</name>
<gene>
    <name evidence="13" type="ORF">ABA45_13340</name>
</gene>
<evidence type="ECO:0000256" key="1">
    <source>
        <dbReference type="ARBA" id="ARBA00000085"/>
    </source>
</evidence>
<dbReference type="PANTHER" id="PTHR44936:SF10">
    <property type="entry name" value="SENSOR PROTEIN RSTB"/>
    <property type="match status" value="1"/>
</dbReference>
<dbReference type="Pfam" id="PF00512">
    <property type="entry name" value="HisKA"/>
    <property type="match status" value="1"/>
</dbReference>
<feature type="domain" description="HAMP" evidence="12">
    <location>
        <begin position="183"/>
        <end position="238"/>
    </location>
</feature>
<feature type="domain" description="Histidine kinase" evidence="11">
    <location>
        <begin position="246"/>
        <end position="459"/>
    </location>
</feature>